<protein>
    <recommendedName>
        <fullName evidence="6">P-type Zn(2+) transporter</fullName>
        <ecNumber evidence="6">7.2.2.12</ecNumber>
    </recommendedName>
</protein>
<evidence type="ECO:0000256" key="4">
    <source>
        <dbReference type="ARBA" id="ARBA00022989"/>
    </source>
</evidence>
<keyword evidence="4 8" id="KW-1133">Transmembrane helix</keyword>
<keyword evidence="8" id="KW-0479">Metal-binding</keyword>
<dbReference type="GO" id="GO:0005524">
    <property type="term" value="F:ATP binding"/>
    <property type="evidence" value="ECO:0007669"/>
    <property type="project" value="UniProtKB-UniRule"/>
</dbReference>
<dbReference type="PROSITE" id="PS00154">
    <property type="entry name" value="ATPASE_E1_E2"/>
    <property type="match status" value="1"/>
</dbReference>
<dbReference type="InterPro" id="IPR001757">
    <property type="entry name" value="P_typ_ATPase"/>
</dbReference>
<feature type="transmembrane region" description="Helical" evidence="8">
    <location>
        <begin position="20"/>
        <end position="38"/>
    </location>
</feature>
<keyword evidence="8" id="KW-0547">Nucleotide-binding</keyword>
<evidence type="ECO:0000256" key="2">
    <source>
        <dbReference type="ARBA" id="ARBA00006024"/>
    </source>
</evidence>
<dbReference type="InterPro" id="IPR036412">
    <property type="entry name" value="HAD-like_sf"/>
</dbReference>
<dbReference type="PANTHER" id="PTHR48085">
    <property type="entry name" value="CADMIUM/ZINC-TRANSPORTING ATPASE HMA2-RELATED"/>
    <property type="match status" value="1"/>
</dbReference>
<dbReference type="NCBIfam" id="TIGR01525">
    <property type="entry name" value="ATPase-IB_hvy"/>
    <property type="match status" value="1"/>
</dbReference>
<evidence type="ECO:0000256" key="8">
    <source>
        <dbReference type="RuleBase" id="RU362081"/>
    </source>
</evidence>
<dbReference type="SUPFAM" id="SSF81653">
    <property type="entry name" value="Calcium ATPase, transduction domain A"/>
    <property type="match status" value="1"/>
</dbReference>
<dbReference type="GO" id="GO:0016887">
    <property type="term" value="F:ATP hydrolysis activity"/>
    <property type="evidence" value="ECO:0007669"/>
    <property type="project" value="InterPro"/>
</dbReference>
<comment type="subcellular location">
    <subcellularLocation>
        <location evidence="8">Cell membrane</location>
    </subcellularLocation>
    <subcellularLocation>
        <location evidence="1">Membrane</location>
    </subcellularLocation>
</comment>
<dbReference type="SUPFAM" id="SSF56784">
    <property type="entry name" value="HAD-like"/>
    <property type="match status" value="1"/>
</dbReference>
<reference evidence="10 11" key="1">
    <citation type="journal article" date="2017" name="Water Res.">
        <title>Comammox in drinking water systems.</title>
        <authorList>
            <person name="Wang Y."/>
            <person name="Ma L."/>
            <person name="Mao Y."/>
            <person name="Jiang X."/>
            <person name="Xia Y."/>
            <person name="Yu K."/>
            <person name="Li B."/>
            <person name="Zhang T."/>
        </authorList>
    </citation>
    <scope>NUCLEOTIDE SEQUENCE [LARGE SCALE GENOMIC DNA]</scope>
    <source>
        <strain evidence="10">SG_bin8</strain>
    </source>
</reference>
<dbReference type="InterPro" id="IPR051014">
    <property type="entry name" value="Cation_Transport_ATPase_IB"/>
</dbReference>
<keyword evidence="8" id="KW-1003">Cell membrane</keyword>
<keyword evidence="5 8" id="KW-0472">Membrane</keyword>
<evidence type="ECO:0000256" key="7">
    <source>
        <dbReference type="ARBA" id="ARBA00047308"/>
    </source>
</evidence>
<evidence type="ECO:0000256" key="1">
    <source>
        <dbReference type="ARBA" id="ARBA00004370"/>
    </source>
</evidence>
<evidence type="ECO:0000256" key="3">
    <source>
        <dbReference type="ARBA" id="ARBA00022692"/>
    </source>
</evidence>
<keyword evidence="8" id="KW-0067">ATP-binding</keyword>
<gene>
    <name evidence="10" type="ORF">A4S15_03450</name>
</gene>
<dbReference type="STRING" id="1827387.A4S15_03450"/>
<dbReference type="PRINTS" id="PR00119">
    <property type="entry name" value="CATATPASE"/>
</dbReference>
<dbReference type="InterPro" id="IPR027256">
    <property type="entry name" value="P-typ_ATPase_IB"/>
</dbReference>
<dbReference type="PANTHER" id="PTHR48085:SF5">
    <property type="entry name" value="CADMIUM_ZINC-TRANSPORTING ATPASE HMA4-RELATED"/>
    <property type="match status" value="1"/>
</dbReference>
<dbReference type="AlphaFoldDB" id="A0A1W9HNW9"/>
<feature type="transmembrane region" description="Helical" evidence="8">
    <location>
        <begin position="569"/>
        <end position="593"/>
    </location>
</feature>
<dbReference type="GO" id="GO:0005886">
    <property type="term" value="C:plasma membrane"/>
    <property type="evidence" value="ECO:0007669"/>
    <property type="project" value="UniProtKB-SubCell"/>
</dbReference>
<dbReference type="Pfam" id="PF00122">
    <property type="entry name" value="E1-E2_ATPase"/>
    <property type="match status" value="1"/>
</dbReference>
<dbReference type="Gene3D" id="3.40.1110.10">
    <property type="entry name" value="Calcium-transporting ATPase, cytoplasmic domain N"/>
    <property type="match status" value="1"/>
</dbReference>
<name>A0A1W9HNW9_9HYPH</name>
<dbReference type="InterPro" id="IPR018303">
    <property type="entry name" value="ATPase_P-typ_P_site"/>
</dbReference>
<evidence type="ECO:0000313" key="11">
    <source>
        <dbReference type="Proteomes" id="UP000192872"/>
    </source>
</evidence>
<dbReference type="EC" id="7.2.2.12" evidence="6"/>
<dbReference type="GO" id="GO:0016463">
    <property type="term" value="F:P-type zinc transporter activity"/>
    <property type="evidence" value="ECO:0007669"/>
    <property type="project" value="UniProtKB-EC"/>
</dbReference>
<dbReference type="InterPro" id="IPR023214">
    <property type="entry name" value="HAD_sf"/>
</dbReference>
<comment type="caution">
    <text evidence="10">The sequence shown here is derived from an EMBL/GenBank/DDBJ whole genome shotgun (WGS) entry which is preliminary data.</text>
</comment>
<proteinExistence type="inferred from homology"/>
<sequence>MNTSAVTPSKGDWMASQWRTIALAAVPATALIMGLATMAMAGGEAAAWIFAAGIVPVLIALLVSIVRSLSRGEFGLDIIAALSMSGALLANEALAGVVVALMYSGGQLLEDYAQGRAQREMTALLGRVARTAQVYRGTGLVETPIEQLQPGDRLLVRASEIIPADGQVHGGAALLDESSMTGEPMPVHRNVGDTVASGVANAGAPFDLLLTHTAANSTYAAVVRLVDAARFSKAPVARLADQYALGFLAVTVALAGGAWFLTGEASRAVAVLVVATPCPLILAVPVAIVAGMSRAAKRGLLFKSARILEVLPRIRTVMFDKTGTVTDGYPKVASIEPAAGITETDLIALAASLAQSSQHTISQAMVAEARRRDIALTPPTDVEDIPGDGVRGLIAQIPVVIGRPDFVASSVGAMSLPPGEVPPGSTVLGVAINRRFAGRLIFMDSMRDDAVATIAALRAGGVATVTLITGDQAIVANDIGKRLGVDEVIAEATPQHKIDAVTEAKAKAPTMMVGDGINDAPALAAADIGVAMGARGAAAAAEAADIVLLVDRISRLGEAMTVARQTRTIALQSVIVGLALSSAGMVLAALGYLPPLAGALTQEAIDVAVVLNALRALGHADRTGPAA</sequence>
<dbReference type="InterPro" id="IPR023298">
    <property type="entry name" value="ATPase_P-typ_TM_dom_sf"/>
</dbReference>
<feature type="domain" description="P-type ATPase A" evidence="9">
    <location>
        <begin position="129"/>
        <end position="226"/>
    </location>
</feature>
<dbReference type="Pfam" id="PF00702">
    <property type="entry name" value="Hydrolase"/>
    <property type="match status" value="1"/>
</dbReference>
<comment type="catalytic activity">
    <reaction evidence="7">
        <text>Zn(2+)(in) + ATP + H2O = Zn(2+)(out) + ADP + phosphate + H(+)</text>
        <dbReference type="Rhea" id="RHEA:20621"/>
        <dbReference type="ChEBI" id="CHEBI:15377"/>
        <dbReference type="ChEBI" id="CHEBI:15378"/>
        <dbReference type="ChEBI" id="CHEBI:29105"/>
        <dbReference type="ChEBI" id="CHEBI:30616"/>
        <dbReference type="ChEBI" id="CHEBI:43474"/>
        <dbReference type="ChEBI" id="CHEBI:456216"/>
        <dbReference type="EC" id="7.2.2.12"/>
    </reaction>
</comment>
<dbReference type="PRINTS" id="PR00120">
    <property type="entry name" value="HATPASE"/>
</dbReference>
<dbReference type="InterPro" id="IPR023299">
    <property type="entry name" value="ATPase_P-typ_cyto_dom_N"/>
</dbReference>
<dbReference type="InterPro" id="IPR008250">
    <property type="entry name" value="ATPase_P-typ_transduc_dom_A_sf"/>
</dbReference>
<dbReference type="InterPro" id="IPR059000">
    <property type="entry name" value="ATPase_P-type_domA"/>
</dbReference>
<evidence type="ECO:0000313" key="10">
    <source>
        <dbReference type="EMBL" id="OQW49116.1"/>
    </source>
</evidence>
<dbReference type="Proteomes" id="UP000192872">
    <property type="component" value="Unassembled WGS sequence"/>
</dbReference>
<feature type="transmembrane region" description="Helical" evidence="8">
    <location>
        <begin position="268"/>
        <end position="290"/>
    </location>
</feature>
<feature type="transmembrane region" description="Helical" evidence="8">
    <location>
        <begin position="243"/>
        <end position="262"/>
    </location>
</feature>
<dbReference type="EMBL" id="LWDL01000033">
    <property type="protein sequence ID" value="OQW49116.1"/>
    <property type="molecule type" value="Genomic_DNA"/>
</dbReference>
<dbReference type="GO" id="GO:0046872">
    <property type="term" value="F:metal ion binding"/>
    <property type="evidence" value="ECO:0007669"/>
    <property type="project" value="UniProtKB-KW"/>
</dbReference>
<feature type="transmembrane region" description="Helical" evidence="8">
    <location>
        <begin position="45"/>
        <end position="66"/>
    </location>
</feature>
<evidence type="ECO:0000256" key="5">
    <source>
        <dbReference type="ARBA" id="ARBA00023136"/>
    </source>
</evidence>
<organism evidence="10 11">
    <name type="scientific">Candidatus Raskinella chloraquaticus</name>
    <dbReference type="NCBI Taxonomy" id="1951219"/>
    <lineage>
        <taxon>Bacteria</taxon>
        <taxon>Pseudomonadati</taxon>
        <taxon>Pseudomonadota</taxon>
        <taxon>Alphaproteobacteria</taxon>
        <taxon>Hyphomicrobiales</taxon>
        <taxon>Phreatobacteraceae</taxon>
        <taxon>Candidatus Raskinella</taxon>
    </lineage>
</organism>
<dbReference type="GO" id="GO:0015086">
    <property type="term" value="F:cadmium ion transmembrane transporter activity"/>
    <property type="evidence" value="ECO:0007669"/>
    <property type="project" value="TreeGrafter"/>
</dbReference>
<accession>A0A1W9HNW9</accession>
<dbReference type="Gene3D" id="3.40.50.1000">
    <property type="entry name" value="HAD superfamily/HAD-like"/>
    <property type="match status" value="1"/>
</dbReference>
<evidence type="ECO:0000256" key="6">
    <source>
        <dbReference type="ARBA" id="ARBA00039097"/>
    </source>
</evidence>
<dbReference type="RefSeq" id="WP_376800211.1">
    <property type="nucleotide sequence ID" value="NZ_DBNB01000010.1"/>
</dbReference>
<evidence type="ECO:0000259" key="9">
    <source>
        <dbReference type="Pfam" id="PF00122"/>
    </source>
</evidence>
<dbReference type="NCBIfam" id="TIGR01494">
    <property type="entry name" value="ATPase_P-type"/>
    <property type="match status" value="1"/>
</dbReference>
<comment type="similarity">
    <text evidence="2 8">Belongs to the cation transport ATPase (P-type) (TC 3.A.3) family. Type IB subfamily.</text>
</comment>
<dbReference type="SUPFAM" id="SSF81665">
    <property type="entry name" value="Calcium ATPase, transmembrane domain M"/>
    <property type="match status" value="1"/>
</dbReference>
<dbReference type="Gene3D" id="2.70.150.10">
    <property type="entry name" value="Calcium-transporting ATPase, cytoplasmic transduction domain A"/>
    <property type="match status" value="1"/>
</dbReference>
<keyword evidence="3 8" id="KW-0812">Transmembrane</keyword>